<organism evidence="2 3">
    <name type="scientific">Flaviflagellibacter deserti</name>
    <dbReference type="NCBI Taxonomy" id="2267266"/>
    <lineage>
        <taxon>Bacteria</taxon>
        <taxon>Pseudomonadati</taxon>
        <taxon>Pseudomonadota</taxon>
        <taxon>Alphaproteobacteria</taxon>
        <taxon>Hyphomicrobiales</taxon>
        <taxon>Flaviflagellibacter</taxon>
    </lineage>
</organism>
<dbReference type="EMBL" id="JBHSJF010000008">
    <property type="protein sequence ID" value="MFC5069847.1"/>
    <property type="molecule type" value="Genomic_DNA"/>
</dbReference>
<sequence>MRLFILAAVAAATVAAPAFAQEDPNLPGVRVTITPRSYLDPGNKVRPQTLRDMAVSPLNTTYGSPNYSGVEGFQTFPLPDPFYLPDSRGQYVLRAPDRIK</sequence>
<comment type="caution">
    <text evidence="2">The sequence shown here is derived from an EMBL/GenBank/DDBJ whole genome shotgun (WGS) entry which is preliminary data.</text>
</comment>
<evidence type="ECO:0000256" key="1">
    <source>
        <dbReference type="SAM" id="SignalP"/>
    </source>
</evidence>
<proteinExistence type="predicted"/>
<dbReference type="RefSeq" id="WP_114957834.1">
    <property type="nucleotide sequence ID" value="NZ_JBHSJF010000008.1"/>
</dbReference>
<dbReference type="Proteomes" id="UP001595796">
    <property type="component" value="Unassembled WGS sequence"/>
</dbReference>
<gene>
    <name evidence="2" type="ORF">ACFPFW_17670</name>
</gene>
<accession>A0ABV9Z5M4</accession>
<name>A0ABV9Z5M4_9HYPH</name>
<feature type="signal peptide" evidence="1">
    <location>
        <begin position="1"/>
        <end position="20"/>
    </location>
</feature>
<keyword evidence="1" id="KW-0732">Signal</keyword>
<keyword evidence="3" id="KW-1185">Reference proteome</keyword>
<evidence type="ECO:0000313" key="3">
    <source>
        <dbReference type="Proteomes" id="UP001595796"/>
    </source>
</evidence>
<evidence type="ECO:0000313" key="2">
    <source>
        <dbReference type="EMBL" id="MFC5069847.1"/>
    </source>
</evidence>
<protein>
    <submittedName>
        <fullName evidence="2">Uncharacterized protein</fullName>
    </submittedName>
</protein>
<feature type="chain" id="PRO_5046045889" evidence="1">
    <location>
        <begin position="21"/>
        <end position="100"/>
    </location>
</feature>
<reference evidence="3" key="1">
    <citation type="journal article" date="2019" name="Int. J. Syst. Evol. Microbiol.">
        <title>The Global Catalogue of Microorganisms (GCM) 10K type strain sequencing project: providing services to taxonomists for standard genome sequencing and annotation.</title>
        <authorList>
            <consortium name="The Broad Institute Genomics Platform"/>
            <consortium name="The Broad Institute Genome Sequencing Center for Infectious Disease"/>
            <person name="Wu L."/>
            <person name="Ma J."/>
        </authorList>
    </citation>
    <scope>NUCLEOTIDE SEQUENCE [LARGE SCALE GENOMIC DNA]</scope>
    <source>
        <strain evidence="3">CGMCC 1.16444</strain>
    </source>
</reference>